<organism evidence="1 2">
    <name type="scientific">Eumeta variegata</name>
    <name type="common">Bagworm moth</name>
    <name type="synonym">Eumeta japonica</name>
    <dbReference type="NCBI Taxonomy" id="151549"/>
    <lineage>
        <taxon>Eukaryota</taxon>
        <taxon>Metazoa</taxon>
        <taxon>Ecdysozoa</taxon>
        <taxon>Arthropoda</taxon>
        <taxon>Hexapoda</taxon>
        <taxon>Insecta</taxon>
        <taxon>Pterygota</taxon>
        <taxon>Neoptera</taxon>
        <taxon>Endopterygota</taxon>
        <taxon>Lepidoptera</taxon>
        <taxon>Glossata</taxon>
        <taxon>Ditrysia</taxon>
        <taxon>Tineoidea</taxon>
        <taxon>Psychidae</taxon>
        <taxon>Oiketicinae</taxon>
        <taxon>Eumeta</taxon>
    </lineage>
</organism>
<evidence type="ECO:0000313" key="2">
    <source>
        <dbReference type="Proteomes" id="UP000299102"/>
    </source>
</evidence>
<proteinExistence type="predicted"/>
<accession>A0A4C1ZIQ6</accession>
<evidence type="ECO:0000313" key="1">
    <source>
        <dbReference type="EMBL" id="GBP88711.1"/>
    </source>
</evidence>
<comment type="caution">
    <text evidence="1">The sequence shown here is derived from an EMBL/GenBank/DDBJ whole genome shotgun (WGS) entry which is preliminary data.</text>
</comment>
<keyword evidence="2" id="KW-1185">Reference proteome</keyword>
<dbReference type="Proteomes" id="UP000299102">
    <property type="component" value="Unassembled WGS sequence"/>
</dbReference>
<dbReference type="EMBL" id="BGZK01001952">
    <property type="protein sequence ID" value="GBP88711.1"/>
    <property type="molecule type" value="Genomic_DNA"/>
</dbReference>
<reference evidence="1 2" key="1">
    <citation type="journal article" date="2019" name="Commun. Biol.">
        <title>The bagworm genome reveals a unique fibroin gene that provides high tensile strength.</title>
        <authorList>
            <person name="Kono N."/>
            <person name="Nakamura H."/>
            <person name="Ohtoshi R."/>
            <person name="Tomita M."/>
            <person name="Numata K."/>
            <person name="Arakawa K."/>
        </authorList>
    </citation>
    <scope>NUCLEOTIDE SEQUENCE [LARGE SCALE GENOMIC DNA]</scope>
</reference>
<sequence length="94" mass="9676">MIIRRPSLLLAFWKSAASWANSRLFTTRSIDIIVRMSSPSGPAEVAVSLTMADLGGSQAASLTGSDSTLGECSELCVCDGEGGAILRATSLGAL</sequence>
<dbReference type="AlphaFoldDB" id="A0A4C1ZIQ6"/>
<name>A0A4C1ZIQ6_EUMVA</name>
<protein>
    <submittedName>
        <fullName evidence="1">Uncharacterized protein</fullName>
    </submittedName>
</protein>
<gene>
    <name evidence="1" type="ORF">EVAR_60647_1</name>
</gene>